<dbReference type="InterPro" id="IPR033121">
    <property type="entry name" value="PEPTIDASE_A1"/>
</dbReference>
<proteinExistence type="inferred from homology"/>
<evidence type="ECO:0000313" key="7">
    <source>
        <dbReference type="EMBL" id="THH23146.1"/>
    </source>
</evidence>
<comment type="caution">
    <text evidence="7">The sequence shown here is derived from an EMBL/GenBank/DDBJ whole genome shotgun (WGS) entry which is preliminary data.</text>
</comment>
<evidence type="ECO:0000313" key="8">
    <source>
        <dbReference type="Proteomes" id="UP000308730"/>
    </source>
</evidence>
<keyword evidence="5" id="KW-0732">Signal</keyword>
<accession>A0A4S4MCD7</accession>
<evidence type="ECO:0000256" key="3">
    <source>
        <dbReference type="PIRSR" id="PIRSR601461-1"/>
    </source>
</evidence>
<dbReference type="GO" id="GO:0006508">
    <property type="term" value="P:proteolysis"/>
    <property type="evidence" value="ECO:0007669"/>
    <property type="project" value="UniProtKB-KW"/>
</dbReference>
<comment type="similarity">
    <text evidence="1 4">Belongs to the peptidase A1 family.</text>
</comment>
<keyword evidence="8" id="KW-1185">Reference proteome</keyword>
<name>A0A4S4MCD7_9APHY</name>
<dbReference type="InterPro" id="IPR001969">
    <property type="entry name" value="Aspartic_peptidase_AS"/>
</dbReference>
<evidence type="ECO:0000256" key="4">
    <source>
        <dbReference type="RuleBase" id="RU000454"/>
    </source>
</evidence>
<evidence type="ECO:0000256" key="5">
    <source>
        <dbReference type="SAM" id="SignalP"/>
    </source>
</evidence>
<feature type="active site" evidence="3">
    <location>
        <position position="128"/>
    </location>
</feature>
<dbReference type="PROSITE" id="PS51767">
    <property type="entry name" value="PEPTIDASE_A1"/>
    <property type="match status" value="1"/>
</dbReference>
<evidence type="ECO:0000256" key="1">
    <source>
        <dbReference type="ARBA" id="ARBA00007447"/>
    </source>
</evidence>
<reference evidence="7 8" key="1">
    <citation type="submission" date="2019-02" db="EMBL/GenBank/DDBJ databases">
        <title>Genome sequencing of the rare red list fungi Antrodiella citrinella (Flaviporus citrinellus).</title>
        <authorList>
            <person name="Buettner E."/>
            <person name="Kellner H."/>
        </authorList>
    </citation>
    <scope>NUCLEOTIDE SEQUENCE [LARGE SCALE GENOMIC DNA]</scope>
    <source>
        <strain evidence="7 8">DSM 108506</strain>
    </source>
</reference>
<dbReference type="SUPFAM" id="SSF50630">
    <property type="entry name" value="Acid proteases"/>
    <property type="match status" value="1"/>
</dbReference>
<dbReference type="CDD" id="cd05471">
    <property type="entry name" value="pepsin_like"/>
    <property type="match status" value="1"/>
</dbReference>
<feature type="signal peptide" evidence="5">
    <location>
        <begin position="1"/>
        <end position="18"/>
    </location>
</feature>
<evidence type="ECO:0000259" key="6">
    <source>
        <dbReference type="PROSITE" id="PS51767"/>
    </source>
</evidence>
<feature type="chain" id="PRO_5020911162" description="Peptidase A1 domain-containing protein" evidence="5">
    <location>
        <begin position="19"/>
        <end position="417"/>
    </location>
</feature>
<dbReference type="FunFam" id="2.40.70.10:FF:000008">
    <property type="entry name" value="Cathepsin D"/>
    <property type="match status" value="1"/>
</dbReference>
<dbReference type="EMBL" id="SGPM01000388">
    <property type="protein sequence ID" value="THH23146.1"/>
    <property type="molecule type" value="Genomic_DNA"/>
</dbReference>
<dbReference type="InterPro" id="IPR001461">
    <property type="entry name" value="Aspartic_peptidase_A1"/>
</dbReference>
<keyword evidence="4" id="KW-0645">Protease</keyword>
<dbReference type="InterPro" id="IPR034164">
    <property type="entry name" value="Pepsin-like_dom"/>
</dbReference>
<dbReference type="PROSITE" id="PS00141">
    <property type="entry name" value="ASP_PROTEASE"/>
    <property type="match status" value="1"/>
</dbReference>
<organism evidence="7 8">
    <name type="scientific">Antrodiella citrinella</name>
    <dbReference type="NCBI Taxonomy" id="2447956"/>
    <lineage>
        <taxon>Eukaryota</taxon>
        <taxon>Fungi</taxon>
        <taxon>Dikarya</taxon>
        <taxon>Basidiomycota</taxon>
        <taxon>Agaricomycotina</taxon>
        <taxon>Agaricomycetes</taxon>
        <taxon>Polyporales</taxon>
        <taxon>Steccherinaceae</taxon>
        <taxon>Antrodiella</taxon>
    </lineage>
</organism>
<dbReference type="PANTHER" id="PTHR47966:SF51">
    <property type="entry name" value="BETA-SITE APP-CLEAVING ENZYME, ISOFORM A-RELATED"/>
    <property type="match status" value="1"/>
</dbReference>
<keyword evidence="2 4" id="KW-0064">Aspartyl protease</keyword>
<dbReference type="Gene3D" id="2.40.70.10">
    <property type="entry name" value="Acid Proteases"/>
    <property type="match status" value="2"/>
</dbReference>
<protein>
    <recommendedName>
        <fullName evidence="6">Peptidase A1 domain-containing protein</fullName>
    </recommendedName>
</protein>
<dbReference type="Pfam" id="PF00026">
    <property type="entry name" value="Asp"/>
    <property type="match status" value="1"/>
</dbReference>
<gene>
    <name evidence="7" type="ORF">EUX98_g8032</name>
</gene>
<dbReference type="OrthoDB" id="15189at2759"/>
<keyword evidence="4" id="KW-0378">Hydrolase</keyword>
<dbReference type="GO" id="GO:0004190">
    <property type="term" value="F:aspartic-type endopeptidase activity"/>
    <property type="evidence" value="ECO:0007669"/>
    <property type="project" value="UniProtKB-KW"/>
</dbReference>
<dbReference type="PRINTS" id="PR00792">
    <property type="entry name" value="PEPSIN"/>
</dbReference>
<feature type="domain" description="Peptidase A1" evidence="6">
    <location>
        <begin position="110"/>
        <end position="414"/>
    </location>
</feature>
<dbReference type="PANTHER" id="PTHR47966">
    <property type="entry name" value="BETA-SITE APP-CLEAVING ENZYME, ISOFORM A-RELATED"/>
    <property type="match status" value="1"/>
</dbReference>
<feature type="active site" evidence="3">
    <location>
        <position position="305"/>
    </location>
</feature>
<sequence length="417" mass="44057">MFSKTSLVTVALALLATAVPTVQEEGIRIALPKRSSLTKADGTFDHEKAIIQTYKTINKYRQNLINLEANLGREAFNPGAEIKELAVLPEYLLSKRQSESLTDQNDDTEWTGPVSIGSNGQQFVIDFDTGSSDLWVPNANGCSGCAGKRTYSSSASRTSKKKSGTFSIGYADGSSVSGPIFSDDVTIAGVKSASQTFSAVTTLSSIFNSDPIDGILGLAFPSISELRANPFAQNSYAQGGIPNPVFAFKLASAGSSLFLGGTDTSLYTGSVEYHSVVGNGFWQASGAEALVNGEPVVSGFATIIDSGTTIMYGPPADVEQFYAAIPGSEVYDSDNGLYSFPCDAVPNVAFSWGGKNWAITAENFVLGQADEESCVGALAGQDLGLGNNVWLLGDSFMKNTYTVFDFGQDKVGFATLR</sequence>
<dbReference type="Proteomes" id="UP000308730">
    <property type="component" value="Unassembled WGS sequence"/>
</dbReference>
<dbReference type="AlphaFoldDB" id="A0A4S4MCD7"/>
<dbReference type="InterPro" id="IPR021109">
    <property type="entry name" value="Peptidase_aspartic_dom_sf"/>
</dbReference>
<evidence type="ECO:0000256" key="2">
    <source>
        <dbReference type="ARBA" id="ARBA00022750"/>
    </source>
</evidence>